<dbReference type="Proteomes" id="UP000053593">
    <property type="component" value="Unassembled WGS sequence"/>
</dbReference>
<dbReference type="EMBL" id="KN834779">
    <property type="protein sequence ID" value="KIK59600.1"/>
    <property type="molecule type" value="Genomic_DNA"/>
</dbReference>
<reference evidence="1 2" key="1">
    <citation type="submission" date="2014-04" db="EMBL/GenBank/DDBJ databases">
        <title>Evolutionary Origins and Diversification of the Mycorrhizal Mutualists.</title>
        <authorList>
            <consortium name="DOE Joint Genome Institute"/>
            <consortium name="Mycorrhizal Genomics Consortium"/>
            <person name="Kohler A."/>
            <person name="Kuo A."/>
            <person name="Nagy L.G."/>
            <person name="Floudas D."/>
            <person name="Copeland A."/>
            <person name="Barry K.W."/>
            <person name="Cichocki N."/>
            <person name="Veneault-Fourrey C."/>
            <person name="LaButti K."/>
            <person name="Lindquist E.A."/>
            <person name="Lipzen A."/>
            <person name="Lundell T."/>
            <person name="Morin E."/>
            <person name="Murat C."/>
            <person name="Riley R."/>
            <person name="Ohm R."/>
            <person name="Sun H."/>
            <person name="Tunlid A."/>
            <person name="Henrissat B."/>
            <person name="Grigoriev I.V."/>
            <person name="Hibbett D.S."/>
            <person name="Martin F."/>
        </authorList>
    </citation>
    <scope>NUCLEOTIDE SEQUENCE [LARGE SCALE GENOMIC DNA]</scope>
    <source>
        <strain evidence="1 2">FD-317 M1</strain>
    </source>
</reference>
<name>A0A0D0B7W8_9AGAR</name>
<keyword evidence="2" id="KW-1185">Reference proteome</keyword>
<dbReference type="AlphaFoldDB" id="A0A0D0B7W8"/>
<gene>
    <name evidence="1" type="ORF">GYMLUDRAFT_672890</name>
</gene>
<dbReference type="HOGENOM" id="CLU_1749869_0_0_1"/>
<accession>A0A0D0B7W8</accession>
<sequence length="149" mass="17190">MSAVLKSTCIRVQNGDIRSQSSAELQLEFERCFFLRDRLLSLTIPPRYEFFYFPDPEPALRPEHTCNLCNYAETKEKKNLKFEVGKSMLGWNPKKSVRCKTGSSSQNAVCQLKTEKIEGVRIKSEFFSEPLDQIEGLERNIDSLRFGNN</sequence>
<protein>
    <submittedName>
        <fullName evidence="1">Uncharacterized protein</fullName>
    </submittedName>
</protein>
<evidence type="ECO:0000313" key="2">
    <source>
        <dbReference type="Proteomes" id="UP000053593"/>
    </source>
</evidence>
<evidence type="ECO:0000313" key="1">
    <source>
        <dbReference type="EMBL" id="KIK59600.1"/>
    </source>
</evidence>
<proteinExistence type="predicted"/>
<organism evidence="1 2">
    <name type="scientific">Collybiopsis luxurians FD-317 M1</name>
    <dbReference type="NCBI Taxonomy" id="944289"/>
    <lineage>
        <taxon>Eukaryota</taxon>
        <taxon>Fungi</taxon>
        <taxon>Dikarya</taxon>
        <taxon>Basidiomycota</taxon>
        <taxon>Agaricomycotina</taxon>
        <taxon>Agaricomycetes</taxon>
        <taxon>Agaricomycetidae</taxon>
        <taxon>Agaricales</taxon>
        <taxon>Marasmiineae</taxon>
        <taxon>Omphalotaceae</taxon>
        <taxon>Collybiopsis</taxon>
        <taxon>Collybiopsis luxurians</taxon>
    </lineage>
</organism>